<dbReference type="EC" id="2.1.1.100" evidence="3 10"/>
<dbReference type="STRING" id="573729.G2QDW6"/>
<evidence type="ECO:0000256" key="4">
    <source>
        <dbReference type="ARBA" id="ARBA00022603"/>
    </source>
</evidence>
<evidence type="ECO:0000256" key="7">
    <source>
        <dbReference type="ARBA" id="ARBA00022692"/>
    </source>
</evidence>
<reference evidence="12 13" key="1">
    <citation type="journal article" date="2011" name="Nat. Biotechnol.">
        <title>Comparative genomic analysis of the thermophilic biomass-degrading fungi Myceliophthora thermophila and Thielavia terrestris.</title>
        <authorList>
            <person name="Berka R.M."/>
            <person name="Grigoriev I.V."/>
            <person name="Otillar R."/>
            <person name="Salamov A."/>
            <person name="Grimwood J."/>
            <person name="Reid I."/>
            <person name="Ishmael N."/>
            <person name="John T."/>
            <person name="Darmond C."/>
            <person name="Moisan M.-C."/>
            <person name="Henrissat B."/>
            <person name="Coutinho P.M."/>
            <person name="Lombard V."/>
            <person name="Natvig D.O."/>
            <person name="Lindquist E."/>
            <person name="Schmutz J."/>
            <person name="Lucas S."/>
            <person name="Harris P."/>
            <person name="Powlowski J."/>
            <person name="Bellemare A."/>
            <person name="Taylor D."/>
            <person name="Butler G."/>
            <person name="de Vries R.P."/>
            <person name="Allijn I.E."/>
            <person name="van den Brink J."/>
            <person name="Ushinsky S."/>
            <person name="Storms R."/>
            <person name="Powell A.J."/>
            <person name="Paulsen I.T."/>
            <person name="Elbourne L.D.H."/>
            <person name="Baker S.E."/>
            <person name="Magnuson J."/>
            <person name="LaBoissiere S."/>
            <person name="Clutterbuck A.J."/>
            <person name="Martinez D."/>
            <person name="Wogulis M."/>
            <person name="de Leon A.L."/>
            <person name="Rey M.W."/>
            <person name="Tsang A."/>
        </authorList>
    </citation>
    <scope>NUCLEOTIDE SEQUENCE [LARGE SCALE GENOMIC DNA]</scope>
    <source>
        <strain evidence="13">ATCC 42464 / BCRC 31852 / DSM 1799</strain>
    </source>
</reference>
<evidence type="ECO:0000256" key="11">
    <source>
        <dbReference type="SAM" id="MobiDB-lite"/>
    </source>
</evidence>
<feature type="transmembrane region" description="Helical" evidence="10">
    <location>
        <begin position="79"/>
        <end position="97"/>
    </location>
</feature>
<sequence length="278" mass="30566">MNDASRPLPWSPDRFSRHQRGEHDDDDAAAADAAMLPYLRHQPKSLSGIAARSFCLGIAFAVGVTGTVAILVLTASPLWRLPFFLAALALFHFLEFWTTAAYNTRAADVHSFLLTSNWPAYAIAHSFASLECLLTSLLWPPAGGGGGGGVLARRGAVPLVGAGLALVVLGQAVRSVAMIHAGQSFNHVVQYRRRSGHVLVTTGVYGLLRHPSYFGFFWWALGTQIVMGNLLSLVGYAVVLWKFFSSRIRIEEDYLVAFFGQEYVEYRKRVPTWIPFVP</sequence>
<comment type="similarity">
    <text evidence="2 10">Belongs to the class VI-like SAM-binding methyltransferase superfamily. Isoprenylcysteine carboxyl methyltransferase family.</text>
</comment>
<feature type="transmembrane region" description="Helical" evidence="10">
    <location>
        <begin position="49"/>
        <end position="73"/>
    </location>
</feature>
<dbReference type="GO" id="GO:0004671">
    <property type="term" value="F:protein C-terminal S-isoprenylcysteine carboxyl O-methyltransferase activity"/>
    <property type="evidence" value="ECO:0007669"/>
    <property type="project" value="UniProtKB-EC"/>
</dbReference>
<feature type="transmembrane region" description="Helical" evidence="10">
    <location>
        <begin position="118"/>
        <end position="139"/>
    </location>
</feature>
<keyword evidence="9 10" id="KW-0472">Membrane</keyword>
<evidence type="ECO:0000256" key="8">
    <source>
        <dbReference type="ARBA" id="ARBA00022989"/>
    </source>
</evidence>
<dbReference type="Pfam" id="PF04140">
    <property type="entry name" value="ICMT"/>
    <property type="match status" value="1"/>
</dbReference>
<evidence type="ECO:0000256" key="1">
    <source>
        <dbReference type="ARBA" id="ARBA00004141"/>
    </source>
</evidence>
<feature type="region of interest" description="Disordered" evidence="11">
    <location>
        <begin position="1"/>
        <end position="22"/>
    </location>
</feature>
<dbReference type="VEuPathDB" id="FungiDB:MYCTH_2303882"/>
<evidence type="ECO:0000256" key="5">
    <source>
        <dbReference type="ARBA" id="ARBA00022679"/>
    </source>
</evidence>
<keyword evidence="7 10" id="KW-0812">Transmembrane</keyword>
<dbReference type="InParanoid" id="G2QDW6"/>
<dbReference type="eggNOG" id="KOG2628">
    <property type="taxonomic scope" value="Eukaryota"/>
</dbReference>
<feature type="transmembrane region" description="Helical" evidence="10">
    <location>
        <begin position="159"/>
        <end position="177"/>
    </location>
</feature>
<evidence type="ECO:0000256" key="6">
    <source>
        <dbReference type="ARBA" id="ARBA00022691"/>
    </source>
</evidence>
<evidence type="ECO:0000313" key="13">
    <source>
        <dbReference type="Proteomes" id="UP000007322"/>
    </source>
</evidence>
<accession>G2QDW6</accession>
<keyword evidence="8 10" id="KW-1133">Transmembrane helix</keyword>
<dbReference type="HOGENOM" id="CLU_065200_0_0_1"/>
<evidence type="ECO:0000256" key="10">
    <source>
        <dbReference type="RuleBase" id="RU362022"/>
    </source>
</evidence>
<evidence type="ECO:0000256" key="3">
    <source>
        <dbReference type="ARBA" id="ARBA00012151"/>
    </source>
</evidence>
<dbReference type="GeneID" id="11507446"/>
<dbReference type="KEGG" id="mtm:MYCTH_2303882"/>
<dbReference type="Gene3D" id="1.20.120.1630">
    <property type="match status" value="1"/>
</dbReference>
<keyword evidence="6 10" id="KW-0949">S-adenosyl-L-methionine</keyword>
<comment type="subcellular location">
    <subcellularLocation>
        <location evidence="10">Endoplasmic reticulum membrane</location>
        <topology evidence="10">Multi-pass membrane protein</topology>
    </subcellularLocation>
    <subcellularLocation>
        <location evidence="1">Membrane</location>
        <topology evidence="1">Multi-pass membrane protein</topology>
    </subcellularLocation>
</comment>
<proteinExistence type="inferred from homology"/>
<organism evidence="12 13">
    <name type="scientific">Thermothelomyces thermophilus (strain ATCC 42464 / BCRC 31852 / DSM 1799)</name>
    <name type="common">Sporotrichum thermophile</name>
    <dbReference type="NCBI Taxonomy" id="573729"/>
    <lineage>
        <taxon>Eukaryota</taxon>
        <taxon>Fungi</taxon>
        <taxon>Dikarya</taxon>
        <taxon>Ascomycota</taxon>
        <taxon>Pezizomycotina</taxon>
        <taxon>Sordariomycetes</taxon>
        <taxon>Sordariomycetidae</taxon>
        <taxon>Sordariales</taxon>
        <taxon>Chaetomiaceae</taxon>
        <taxon>Thermothelomyces</taxon>
    </lineage>
</organism>
<dbReference type="EMBL" id="CP003004">
    <property type="protein sequence ID" value="AEO57575.1"/>
    <property type="molecule type" value="Genomic_DNA"/>
</dbReference>
<dbReference type="InterPro" id="IPR025770">
    <property type="entry name" value="PPMT_MeTrfase"/>
</dbReference>
<comment type="catalytic activity">
    <reaction evidence="10">
        <text>[protein]-C-terminal S-[(2E,6E)-farnesyl]-L-cysteine + S-adenosyl-L-methionine = [protein]-C-terminal S-[(2E,6E)-farnesyl]-L-cysteine methyl ester + S-adenosyl-L-homocysteine</text>
        <dbReference type="Rhea" id="RHEA:21672"/>
        <dbReference type="Rhea" id="RHEA-COMP:12125"/>
        <dbReference type="Rhea" id="RHEA-COMP:12126"/>
        <dbReference type="ChEBI" id="CHEBI:57856"/>
        <dbReference type="ChEBI" id="CHEBI:59789"/>
        <dbReference type="ChEBI" id="CHEBI:90510"/>
        <dbReference type="ChEBI" id="CHEBI:90511"/>
        <dbReference type="EC" id="2.1.1.100"/>
    </reaction>
</comment>
<dbReference type="PANTHER" id="PTHR12714">
    <property type="entry name" value="PROTEIN-S ISOPRENYLCYSTEINE O-METHYLTRANSFERASE"/>
    <property type="match status" value="1"/>
</dbReference>
<keyword evidence="5" id="KW-0808">Transferase</keyword>
<evidence type="ECO:0000256" key="2">
    <source>
        <dbReference type="ARBA" id="ARBA00009140"/>
    </source>
</evidence>
<name>G2QDW6_THET4</name>
<dbReference type="GO" id="GO:0032259">
    <property type="term" value="P:methylation"/>
    <property type="evidence" value="ECO:0007669"/>
    <property type="project" value="UniProtKB-KW"/>
</dbReference>
<dbReference type="GO" id="GO:0005789">
    <property type="term" value="C:endoplasmic reticulum membrane"/>
    <property type="evidence" value="ECO:0007669"/>
    <property type="project" value="UniProtKB-SubCell"/>
</dbReference>
<dbReference type="OMA" id="IKREEAY"/>
<feature type="transmembrane region" description="Helical" evidence="10">
    <location>
        <begin position="198"/>
        <end position="219"/>
    </location>
</feature>
<keyword evidence="4 10" id="KW-0489">Methyltransferase</keyword>
<dbReference type="AlphaFoldDB" id="G2QDW6"/>
<dbReference type="InterPro" id="IPR007269">
    <property type="entry name" value="ICMT_MeTrfase"/>
</dbReference>
<protein>
    <recommendedName>
        <fullName evidence="3 10">Protein-S-isoprenylcysteine O-methyltransferase</fullName>
        <ecNumber evidence="3 10">2.1.1.100</ecNumber>
    </recommendedName>
</protein>
<dbReference type="OrthoDB" id="422086at2759"/>
<evidence type="ECO:0000256" key="9">
    <source>
        <dbReference type="ARBA" id="ARBA00023136"/>
    </source>
</evidence>
<gene>
    <name evidence="12" type="ORF">MYCTH_2303882</name>
</gene>
<dbReference type="RefSeq" id="XP_003662820.1">
    <property type="nucleotide sequence ID" value="XM_003662772.1"/>
</dbReference>
<dbReference type="PANTHER" id="PTHR12714:SF9">
    <property type="entry name" value="PROTEIN-S-ISOPRENYLCYSTEINE O-METHYLTRANSFERASE"/>
    <property type="match status" value="1"/>
</dbReference>
<keyword evidence="10" id="KW-0256">Endoplasmic reticulum</keyword>
<feature type="transmembrane region" description="Helical" evidence="10">
    <location>
        <begin position="225"/>
        <end position="244"/>
    </location>
</feature>
<keyword evidence="13" id="KW-1185">Reference proteome</keyword>
<dbReference type="PROSITE" id="PS51564">
    <property type="entry name" value="SAM_ICMT"/>
    <property type="match status" value="1"/>
</dbReference>
<dbReference type="Proteomes" id="UP000007322">
    <property type="component" value="Chromosome 3"/>
</dbReference>
<dbReference type="FunCoup" id="G2QDW6">
    <property type="interactions" value="453"/>
</dbReference>
<evidence type="ECO:0000313" key="12">
    <source>
        <dbReference type="EMBL" id="AEO57575.1"/>
    </source>
</evidence>